<dbReference type="SUPFAM" id="SSF53335">
    <property type="entry name" value="S-adenosyl-L-methionine-dependent methyltransferases"/>
    <property type="match status" value="1"/>
</dbReference>
<dbReference type="AlphaFoldDB" id="A0A2R4WYB4"/>
<dbReference type="PANTHER" id="PTHR45036:SF1">
    <property type="entry name" value="METHYLTRANSFERASE LIKE 7A"/>
    <property type="match status" value="1"/>
</dbReference>
<dbReference type="GeneID" id="36511190"/>
<dbReference type="Proteomes" id="UP000244727">
    <property type="component" value="Chromosome"/>
</dbReference>
<keyword evidence="2" id="KW-0808">Transferase</keyword>
<organism evidence="2 3">
    <name type="scientific">Halococcoides cellulosivorans</name>
    <dbReference type="NCBI Taxonomy" id="1679096"/>
    <lineage>
        <taxon>Archaea</taxon>
        <taxon>Methanobacteriati</taxon>
        <taxon>Methanobacteriota</taxon>
        <taxon>Stenosarchaea group</taxon>
        <taxon>Halobacteria</taxon>
        <taxon>Halobacteriales</taxon>
        <taxon>Haloarculaceae</taxon>
        <taxon>Halococcoides</taxon>
    </lineage>
</organism>
<dbReference type="PANTHER" id="PTHR45036">
    <property type="entry name" value="METHYLTRANSFERASE LIKE 7B"/>
    <property type="match status" value="1"/>
</dbReference>
<name>A0A2R4WYB4_9EURY</name>
<reference evidence="2 3" key="1">
    <citation type="submission" date="2018-04" db="EMBL/GenBank/DDBJ databases">
        <title>Halococcoides cellulosivorans gen. nov., sp. nov., an extremely halophilic cellulose-utilizing haloarchaeon from hypersaline lakes.</title>
        <authorList>
            <person name="Sorokin D.Y."/>
            <person name="Toshchakov S.V."/>
            <person name="Samarov N.I."/>
            <person name="Korzhenkov A."/>
            <person name="Kublanov I.V."/>
        </authorList>
    </citation>
    <scope>NUCLEOTIDE SEQUENCE [LARGE SCALE GENOMIC DNA]</scope>
    <source>
        <strain evidence="2 3">HArcel1</strain>
    </source>
</reference>
<sequence length="212" mass="22504">MPTGASSVSQSNRWNRMRYRVYAPIYDLAVRPFRAARERAIDGLEFESGDRVLVVGCGPGPDLDHLPAGVGVIAVDLTPAMVRRAATRSSTHDVSAAIADAAALPIADDSVDAVLAHLVLSVVADPTRVVAEIARVCQPDGQISILDKFVAPGTDGSLVRRAIDPVARLAFSTLTLDLDRLIDGSGLRIDHRDRSIAGLYTIARARPESTGG</sequence>
<dbReference type="RefSeq" id="WP_108380892.1">
    <property type="nucleotide sequence ID" value="NZ_CP028858.1"/>
</dbReference>
<keyword evidence="2" id="KW-0489">Methyltransferase</keyword>
<protein>
    <submittedName>
        <fullName evidence="2">SAM-dependent methyltransferase</fullName>
    </submittedName>
</protein>
<gene>
    <name evidence="2" type="ORF">HARCEL1_01745</name>
</gene>
<dbReference type="InterPro" id="IPR013216">
    <property type="entry name" value="Methyltransf_11"/>
</dbReference>
<evidence type="ECO:0000259" key="1">
    <source>
        <dbReference type="Pfam" id="PF08241"/>
    </source>
</evidence>
<dbReference type="EMBL" id="CP028858">
    <property type="protein sequence ID" value="AWB26523.1"/>
    <property type="molecule type" value="Genomic_DNA"/>
</dbReference>
<feature type="domain" description="Methyltransferase type 11" evidence="1">
    <location>
        <begin position="53"/>
        <end position="144"/>
    </location>
</feature>
<dbReference type="GO" id="GO:0032259">
    <property type="term" value="P:methylation"/>
    <property type="evidence" value="ECO:0007669"/>
    <property type="project" value="UniProtKB-KW"/>
</dbReference>
<dbReference type="InterPro" id="IPR029063">
    <property type="entry name" value="SAM-dependent_MTases_sf"/>
</dbReference>
<dbReference type="Pfam" id="PF08241">
    <property type="entry name" value="Methyltransf_11"/>
    <property type="match status" value="1"/>
</dbReference>
<proteinExistence type="predicted"/>
<dbReference type="Gene3D" id="3.40.50.150">
    <property type="entry name" value="Vaccinia Virus protein VP39"/>
    <property type="match status" value="1"/>
</dbReference>
<keyword evidence="3" id="KW-1185">Reference proteome</keyword>
<evidence type="ECO:0000313" key="3">
    <source>
        <dbReference type="Proteomes" id="UP000244727"/>
    </source>
</evidence>
<dbReference type="KEGG" id="harc:HARCEL1_01745"/>
<dbReference type="InterPro" id="IPR052356">
    <property type="entry name" value="Thiol_S-MT"/>
</dbReference>
<dbReference type="GO" id="GO:0008757">
    <property type="term" value="F:S-adenosylmethionine-dependent methyltransferase activity"/>
    <property type="evidence" value="ECO:0007669"/>
    <property type="project" value="InterPro"/>
</dbReference>
<evidence type="ECO:0000313" key="2">
    <source>
        <dbReference type="EMBL" id="AWB26523.1"/>
    </source>
</evidence>
<accession>A0A2R4WYB4</accession>